<evidence type="ECO:0000313" key="1">
    <source>
        <dbReference type="EMBL" id="KAI3939379.1"/>
    </source>
</evidence>
<proteinExistence type="predicted"/>
<sequence length="66" mass="7002">MGKISSSKVVVEAVVRKVVKDDFILALAKGGGFGGISVALALCVATIQAHLEHVVAEDWESTFKFQ</sequence>
<feature type="non-terminal residue" evidence="1">
    <location>
        <position position="1"/>
    </location>
</feature>
<evidence type="ECO:0000313" key="2">
    <source>
        <dbReference type="Proteomes" id="UP001202328"/>
    </source>
</evidence>
<protein>
    <submittedName>
        <fullName evidence="1">Uncharacterized protein</fullName>
    </submittedName>
</protein>
<comment type="caution">
    <text evidence="1">The sequence shown here is derived from an EMBL/GenBank/DDBJ whole genome shotgun (WGS) entry which is preliminary data.</text>
</comment>
<dbReference type="EMBL" id="JAJJMB010005364">
    <property type="protein sequence ID" value="KAI3939379.1"/>
    <property type="molecule type" value="Genomic_DNA"/>
</dbReference>
<accession>A0AAD4T5S1</accession>
<organism evidence="1 2">
    <name type="scientific">Papaver atlanticum</name>
    <dbReference type="NCBI Taxonomy" id="357466"/>
    <lineage>
        <taxon>Eukaryota</taxon>
        <taxon>Viridiplantae</taxon>
        <taxon>Streptophyta</taxon>
        <taxon>Embryophyta</taxon>
        <taxon>Tracheophyta</taxon>
        <taxon>Spermatophyta</taxon>
        <taxon>Magnoliopsida</taxon>
        <taxon>Ranunculales</taxon>
        <taxon>Papaveraceae</taxon>
        <taxon>Papaveroideae</taxon>
        <taxon>Papaver</taxon>
    </lineage>
</organism>
<dbReference type="Proteomes" id="UP001202328">
    <property type="component" value="Unassembled WGS sequence"/>
</dbReference>
<keyword evidence="2" id="KW-1185">Reference proteome</keyword>
<name>A0AAD4T5S1_9MAGN</name>
<gene>
    <name evidence="1" type="ORF">MKW98_022247</name>
</gene>
<reference evidence="1" key="1">
    <citation type="submission" date="2022-04" db="EMBL/GenBank/DDBJ databases">
        <title>A functionally conserved STORR gene fusion in Papaver species that diverged 16.8 million years ago.</title>
        <authorList>
            <person name="Catania T."/>
        </authorList>
    </citation>
    <scope>NUCLEOTIDE SEQUENCE</scope>
    <source>
        <strain evidence="1">S-188037</strain>
    </source>
</reference>
<dbReference type="AlphaFoldDB" id="A0AAD4T5S1"/>